<proteinExistence type="predicted"/>
<comment type="caution">
    <text evidence="2">The sequence shown here is derived from an EMBL/GenBank/DDBJ whole genome shotgun (WGS) entry which is preliminary data.</text>
</comment>
<dbReference type="EMBL" id="BAABGF010000043">
    <property type="protein sequence ID" value="GAA4292996.1"/>
    <property type="molecule type" value="Genomic_DNA"/>
</dbReference>
<dbReference type="Proteomes" id="UP001501417">
    <property type="component" value="Unassembled WGS sequence"/>
</dbReference>
<evidence type="ECO:0000313" key="3">
    <source>
        <dbReference type="Proteomes" id="UP001501417"/>
    </source>
</evidence>
<evidence type="ECO:0000256" key="1">
    <source>
        <dbReference type="SAM" id="MobiDB-lite"/>
    </source>
</evidence>
<gene>
    <name evidence="2" type="ORF">GCM10023161_40870</name>
</gene>
<name>A0ABP8F233_9MYCO</name>
<reference evidence="3" key="1">
    <citation type="journal article" date="2019" name="Int. J. Syst. Evol. Microbiol.">
        <title>The Global Catalogue of Microorganisms (GCM) 10K type strain sequencing project: providing services to taxonomists for standard genome sequencing and annotation.</title>
        <authorList>
            <consortium name="The Broad Institute Genomics Platform"/>
            <consortium name="The Broad Institute Genome Sequencing Center for Infectious Disease"/>
            <person name="Wu L."/>
            <person name="Ma J."/>
        </authorList>
    </citation>
    <scope>NUCLEOTIDE SEQUENCE [LARGE SCALE GENOMIC DNA]</scope>
    <source>
        <strain evidence="3">JCM 17782</strain>
    </source>
</reference>
<evidence type="ECO:0008006" key="4">
    <source>
        <dbReference type="Google" id="ProtNLM"/>
    </source>
</evidence>
<sequence length="443" mass="48541">MRVPLRGGMLLEVLEIPLDLPVLNADSFRIAPALAEHPQVDLVKADPNSPEAQHIVTELVRNAHRQADDLKESLVDGQDQPGVITRKGKLINANTRCVLLRELHAEGRITTSTIRVAVLPSDVTEPEELELESILQKQREHKDEYNLVSELMMLRKLHEGAGLSDAAIAKRLRTRAGRIGDLREVLDLMERARRLTDPPLPLSAFISERDQRQNWLELLGNVREIDARDGRPAGDLAIQRWLIAYILGFSSVHKLRHAAGEWIETEVLPDLADGDDIATIIASNAAIPTEPPARSDAEQPPGLDILGDEPAPPPDADAVAVQNLLNLSVAAMEAGDADLELTNGAVVPAADVKDVLIGSINRGLEARKRKSLAGSRLQRPLYGLTQARTGLREALEGIDEVGDRAEFQPLREDVLILVDEVRDLLEEVSDALQEAENDSGTDD</sequence>
<protein>
    <recommendedName>
        <fullName evidence="4">ParB/Sulfiredoxin domain-containing protein</fullName>
    </recommendedName>
</protein>
<keyword evidence="3" id="KW-1185">Reference proteome</keyword>
<evidence type="ECO:0000313" key="2">
    <source>
        <dbReference type="EMBL" id="GAA4292996.1"/>
    </source>
</evidence>
<accession>A0ABP8F233</accession>
<organism evidence="2 3">
    <name type="scientific">Mycobacterium paraffinicum</name>
    <dbReference type="NCBI Taxonomy" id="53378"/>
    <lineage>
        <taxon>Bacteria</taxon>
        <taxon>Bacillati</taxon>
        <taxon>Actinomycetota</taxon>
        <taxon>Actinomycetes</taxon>
        <taxon>Mycobacteriales</taxon>
        <taxon>Mycobacteriaceae</taxon>
        <taxon>Mycobacterium</taxon>
    </lineage>
</organism>
<feature type="region of interest" description="Disordered" evidence="1">
    <location>
        <begin position="288"/>
        <end position="316"/>
    </location>
</feature>